<accession>A0A9W8MT56</accession>
<dbReference type="GO" id="GO:0034967">
    <property type="term" value="C:Set3 complex"/>
    <property type="evidence" value="ECO:0007669"/>
    <property type="project" value="TreeGrafter"/>
</dbReference>
<dbReference type="OrthoDB" id="10258692at2759"/>
<dbReference type="Pfam" id="PF00249">
    <property type="entry name" value="Myb_DNA-binding"/>
    <property type="match status" value="1"/>
</dbReference>
<feature type="compositionally biased region" description="Basic and acidic residues" evidence="1">
    <location>
        <begin position="981"/>
        <end position="990"/>
    </location>
</feature>
<evidence type="ECO:0000259" key="2">
    <source>
        <dbReference type="PROSITE" id="PS51293"/>
    </source>
</evidence>
<feature type="compositionally biased region" description="Polar residues" evidence="1">
    <location>
        <begin position="207"/>
        <end position="226"/>
    </location>
</feature>
<feature type="region of interest" description="Disordered" evidence="1">
    <location>
        <begin position="962"/>
        <end position="998"/>
    </location>
</feature>
<dbReference type="CDD" id="cd00167">
    <property type="entry name" value="SANT"/>
    <property type="match status" value="1"/>
</dbReference>
<feature type="compositionally biased region" description="Low complexity" evidence="1">
    <location>
        <begin position="898"/>
        <end position="920"/>
    </location>
</feature>
<keyword evidence="4" id="KW-1185">Reference proteome</keyword>
<feature type="region of interest" description="Disordered" evidence="1">
    <location>
        <begin position="519"/>
        <end position="538"/>
    </location>
</feature>
<evidence type="ECO:0000313" key="4">
    <source>
        <dbReference type="Proteomes" id="UP001148786"/>
    </source>
</evidence>
<dbReference type="EMBL" id="JANKHO010000599">
    <property type="protein sequence ID" value="KAJ3508056.1"/>
    <property type="molecule type" value="Genomic_DNA"/>
</dbReference>
<feature type="domain" description="SANT" evidence="2">
    <location>
        <begin position="747"/>
        <end position="798"/>
    </location>
</feature>
<reference evidence="3" key="1">
    <citation type="submission" date="2022-07" db="EMBL/GenBank/DDBJ databases">
        <title>Genome Sequence of Agrocybe chaxingu.</title>
        <authorList>
            <person name="Buettner E."/>
        </authorList>
    </citation>
    <scope>NUCLEOTIDE SEQUENCE</scope>
    <source>
        <strain evidence="3">MP-N11</strain>
    </source>
</reference>
<dbReference type="SUPFAM" id="SSF46689">
    <property type="entry name" value="Homeodomain-like"/>
    <property type="match status" value="1"/>
</dbReference>
<feature type="region of interest" description="Disordered" evidence="1">
    <location>
        <begin position="353"/>
        <end position="375"/>
    </location>
</feature>
<dbReference type="InterPro" id="IPR001005">
    <property type="entry name" value="SANT/Myb"/>
</dbReference>
<dbReference type="PANTHER" id="PTHR13992">
    <property type="entry name" value="NUCLEAR RECEPTOR CO-REPRESSOR RELATED NCOR"/>
    <property type="match status" value="1"/>
</dbReference>
<dbReference type="SMART" id="SM00717">
    <property type="entry name" value="SANT"/>
    <property type="match status" value="1"/>
</dbReference>
<feature type="compositionally biased region" description="Basic and acidic residues" evidence="1">
    <location>
        <begin position="123"/>
        <end position="148"/>
    </location>
</feature>
<protein>
    <recommendedName>
        <fullName evidence="2">SANT domain-containing protein</fullName>
    </recommendedName>
</protein>
<dbReference type="GO" id="GO:0006357">
    <property type="term" value="P:regulation of transcription by RNA polymerase II"/>
    <property type="evidence" value="ECO:0007669"/>
    <property type="project" value="TreeGrafter"/>
</dbReference>
<proteinExistence type="predicted"/>
<comment type="caution">
    <text evidence="3">The sequence shown here is derived from an EMBL/GenBank/DDBJ whole genome shotgun (WGS) entry which is preliminary data.</text>
</comment>
<feature type="region of interest" description="Disordered" evidence="1">
    <location>
        <begin position="1"/>
        <end position="313"/>
    </location>
</feature>
<feature type="region of interest" description="Disordered" evidence="1">
    <location>
        <begin position="406"/>
        <end position="443"/>
    </location>
</feature>
<dbReference type="InterPro" id="IPR051571">
    <property type="entry name" value="N-CoR_corepressor"/>
</dbReference>
<feature type="compositionally biased region" description="Polar residues" evidence="1">
    <location>
        <begin position="430"/>
        <end position="439"/>
    </location>
</feature>
<dbReference type="Gene3D" id="1.10.10.60">
    <property type="entry name" value="Homeodomain-like"/>
    <property type="match status" value="1"/>
</dbReference>
<dbReference type="InterPro" id="IPR009057">
    <property type="entry name" value="Homeodomain-like_sf"/>
</dbReference>
<evidence type="ECO:0000256" key="1">
    <source>
        <dbReference type="SAM" id="MobiDB-lite"/>
    </source>
</evidence>
<feature type="compositionally biased region" description="Polar residues" evidence="1">
    <location>
        <begin position="264"/>
        <end position="274"/>
    </location>
</feature>
<feature type="region of interest" description="Disordered" evidence="1">
    <location>
        <begin position="841"/>
        <end position="937"/>
    </location>
</feature>
<organism evidence="3 4">
    <name type="scientific">Agrocybe chaxingu</name>
    <dbReference type="NCBI Taxonomy" id="84603"/>
    <lineage>
        <taxon>Eukaryota</taxon>
        <taxon>Fungi</taxon>
        <taxon>Dikarya</taxon>
        <taxon>Basidiomycota</taxon>
        <taxon>Agaricomycotina</taxon>
        <taxon>Agaricomycetes</taxon>
        <taxon>Agaricomycetidae</taxon>
        <taxon>Agaricales</taxon>
        <taxon>Agaricineae</taxon>
        <taxon>Strophariaceae</taxon>
        <taxon>Agrocybe</taxon>
    </lineage>
</organism>
<feature type="region of interest" description="Disordered" evidence="1">
    <location>
        <begin position="658"/>
        <end position="677"/>
    </location>
</feature>
<feature type="compositionally biased region" description="Pro residues" evidence="1">
    <location>
        <begin position="76"/>
        <end position="86"/>
    </location>
</feature>
<name>A0A9W8MT56_9AGAR</name>
<dbReference type="InterPro" id="IPR017884">
    <property type="entry name" value="SANT_dom"/>
</dbReference>
<evidence type="ECO:0000313" key="3">
    <source>
        <dbReference type="EMBL" id="KAJ3508056.1"/>
    </source>
</evidence>
<dbReference type="AlphaFoldDB" id="A0A9W8MT56"/>
<feature type="compositionally biased region" description="Low complexity" evidence="1">
    <location>
        <begin position="874"/>
        <end position="884"/>
    </location>
</feature>
<gene>
    <name evidence="3" type="ORF">NLJ89_g5969</name>
</gene>
<feature type="compositionally biased region" description="Basic and acidic residues" evidence="1">
    <location>
        <begin position="171"/>
        <end position="181"/>
    </location>
</feature>
<dbReference type="PANTHER" id="PTHR13992:SF39">
    <property type="entry name" value="SMRTER, ISOFORM G"/>
    <property type="match status" value="1"/>
</dbReference>
<dbReference type="Proteomes" id="UP001148786">
    <property type="component" value="Unassembled WGS sequence"/>
</dbReference>
<dbReference type="PROSITE" id="PS51293">
    <property type="entry name" value="SANT"/>
    <property type="match status" value="1"/>
</dbReference>
<feature type="compositionally biased region" description="Polar residues" evidence="1">
    <location>
        <begin position="288"/>
        <end position="305"/>
    </location>
</feature>
<sequence length="1091" mass="119627">MPRRSSPSQGPRKYDRYVPLRPDPPFRDNVPNVYRPNNYRPDYTSTYYPRSPSPDAYGPPLRGSDPDVWDRGSSWRPPPPPEPPNLWPERKPLPPSPTALGHRSRNSRDDGPSRMFEPSDTWKQTHVDRPSRIDPPPDDRFYDRRSRNNLDLSPSRPMRIDRAPTFIPGGDRYRPAPKRDSFPPGRADTYRPPQDNGWPSHRRESISPASTQSHFRRNSGSFSLSRSLDRHSPYSAQSAISKPAVSSPPPVGSPVHSPDWIAPNSDSTPWTYSASLEPAKREAPPRQPSRSSIASTHVSDRNSPLPSVEPTAVSAAPIAVSTNVSDDLKAPPQPVSEAQKLLGRFEDVGVKDQSIRSEIKDSPCPVPPTLQESTADVAIKPSVMTYAQEPDEGLKESAVKVIQKLPPRGATLTKEPSGMPGVNGTHPPRSETSTKTSAPTKEPISALSVIERQSQQLPPVKPPTSILEIAQPKPSPIPVELPLGDKNDSMDTDILIPPTTHSPSPSLSPEIPAATLPTARTPPSLQTTLPKPEDIPPFSEARTKEEALRIVVMTRLLRDRQSREERVEPVLMANQAIAAPPEVHPTATPDILLEKMFSGQCLKERMNSAAATKPFLAMYLEQRQAMVDEKVARLREEYLMLHERWVAHCNALNEQQKSLASEHENQHTGRTTRRSTAFTDAVRSDFEMEQIIASLGNDDATDPNHLSMRNLAKIPDMISAVKGKVDYLFDDTAGLIENPSEYFAPHTGIDDWTEEEKQIFIDKFAAFPKQFGIIADYIPHKTAAQCVDFYYLHKKMFIDFRRVVSQFAPNKRKRRGMGRKKGNGLLADIAIHDMEVGRAGASVSVSAPSPPTRAPRGRKPLGAAKGPASRRNAVQVESTPVSTPTPEPESRPRRGRPPHAAAAFSTLNKPASTKTTTPTPVSTPAPSAPPSTAATPSVSAPPIIQIPAAPILMTFVNTSTPASASVSATPTPAPPVEGDGTPEREVETRPVKRAKRTRKIKSAAMISEEPGSPGPEPEMPLPATYANSTSQAATSRAGKKEKVALPPIQWSSEDQGLFLSLLAQYGDDFKRISASMRFKASAFIFSGLKYN</sequence>